<accession>A0ACB9BUB2</accession>
<sequence>MNPHHKSNQNPAATSAVQQVNPVITQQMFNGNVGGLFPNNMPIVAPPSFMSFPNPPFSLQNATGQFPNGIGGFNPQQNFNPFPVNQFNPSQQPQGQFFIHNSMNPTAYPQNVGLPGEQVLLQNTIQNIYQLLQLQNANHTQCPPGNFPMFQNQIVNVMNPQNPGFPVNQQFGMSSSKGPVQHANHGPQNTGQQLQRNPFLPGASGSVQTQQPQNLQATLANFQNQIPQGVGPQNQNLFTNQMFGMANLNNPMQNVNQGQLGFVTPMMDVNASRQMVNAGQTHNPSSSLTNFEGNHKNMPTNANGGWTESQHKNFTGHKTYDASHKGSKFNKHGKEKFGIYKGNMIREGDNNLAVDHVSQNFTKFEKKVPPINYTEQEIKEWRDARKKNFPTNGTILQKQNKEHTSSDATNQEAMLRRQQLKEILAKQAELGCEVADISASYLSGPGKQNPREKKHERRQKYKKAKFHNKRGTSFQDVDRIAKKSRPRDQESFKNKPNEREPSLLQKLLTQDIKRDKSHLLQVLRFITANSFFTGESLRFPSVIVRETNVDVPAQDTEMACSVMKVEEEEEGEIIDL</sequence>
<keyword evidence="2" id="KW-1185">Reference proteome</keyword>
<dbReference type="EMBL" id="CM042039">
    <property type="protein sequence ID" value="KAI3725600.1"/>
    <property type="molecule type" value="Genomic_DNA"/>
</dbReference>
<evidence type="ECO:0000313" key="2">
    <source>
        <dbReference type="Proteomes" id="UP001056120"/>
    </source>
</evidence>
<gene>
    <name evidence="1" type="ORF">L1987_65391</name>
</gene>
<organism evidence="1 2">
    <name type="scientific">Smallanthus sonchifolius</name>
    <dbReference type="NCBI Taxonomy" id="185202"/>
    <lineage>
        <taxon>Eukaryota</taxon>
        <taxon>Viridiplantae</taxon>
        <taxon>Streptophyta</taxon>
        <taxon>Embryophyta</taxon>
        <taxon>Tracheophyta</taxon>
        <taxon>Spermatophyta</taxon>
        <taxon>Magnoliopsida</taxon>
        <taxon>eudicotyledons</taxon>
        <taxon>Gunneridae</taxon>
        <taxon>Pentapetalae</taxon>
        <taxon>asterids</taxon>
        <taxon>campanulids</taxon>
        <taxon>Asterales</taxon>
        <taxon>Asteraceae</taxon>
        <taxon>Asteroideae</taxon>
        <taxon>Heliantheae alliance</taxon>
        <taxon>Millerieae</taxon>
        <taxon>Smallanthus</taxon>
    </lineage>
</organism>
<comment type="caution">
    <text evidence="1">The sequence shown here is derived from an EMBL/GenBank/DDBJ whole genome shotgun (WGS) entry which is preliminary data.</text>
</comment>
<proteinExistence type="predicted"/>
<dbReference type="Proteomes" id="UP001056120">
    <property type="component" value="Linkage Group LG22"/>
</dbReference>
<evidence type="ECO:0000313" key="1">
    <source>
        <dbReference type="EMBL" id="KAI3725600.1"/>
    </source>
</evidence>
<protein>
    <submittedName>
        <fullName evidence="1">Uncharacterized protein</fullName>
    </submittedName>
</protein>
<reference evidence="2" key="1">
    <citation type="journal article" date="2022" name="Mol. Ecol. Resour.">
        <title>The genomes of chicory, endive, great burdock and yacon provide insights into Asteraceae palaeo-polyploidization history and plant inulin production.</title>
        <authorList>
            <person name="Fan W."/>
            <person name="Wang S."/>
            <person name="Wang H."/>
            <person name="Wang A."/>
            <person name="Jiang F."/>
            <person name="Liu H."/>
            <person name="Zhao H."/>
            <person name="Xu D."/>
            <person name="Zhang Y."/>
        </authorList>
    </citation>
    <scope>NUCLEOTIDE SEQUENCE [LARGE SCALE GENOMIC DNA]</scope>
    <source>
        <strain evidence="2">cv. Yunnan</strain>
    </source>
</reference>
<name>A0ACB9BUB2_9ASTR</name>
<reference evidence="1 2" key="2">
    <citation type="journal article" date="2022" name="Mol. Ecol. Resour.">
        <title>The genomes of chicory, endive, great burdock and yacon provide insights into Asteraceae paleo-polyploidization history and plant inulin production.</title>
        <authorList>
            <person name="Fan W."/>
            <person name="Wang S."/>
            <person name="Wang H."/>
            <person name="Wang A."/>
            <person name="Jiang F."/>
            <person name="Liu H."/>
            <person name="Zhao H."/>
            <person name="Xu D."/>
            <person name="Zhang Y."/>
        </authorList>
    </citation>
    <scope>NUCLEOTIDE SEQUENCE [LARGE SCALE GENOMIC DNA]</scope>
    <source>
        <strain evidence="2">cv. Yunnan</strain>
        <tissue evidence="1">Leaves</tissue>
    </source>
</reference>